<gene>
    <name evidence="4" type="ORF">SODALDRAFT_316295</name>
</gene>
<organism evidence="4 5">
    <name type="scientific">Sodiomyces alkalinus (strain CBS 110278 / VKM F-3762 / F11)</name>
    <name type="common">Alkaliphilic filamentous fungus</name>
    <dbReference type="NCBI Taxonomy" id="1314773"/>
    <lineage>
        <taxon>Eukaryota</taxon>
        <taxon>Fungi</taxon>
        <taxon>Dikarya</taxon>
        <taxon>Ascomycota</taxon>
        <taxon>Pezizomycotina</taxon>
        <taxon>Sordariomycetes</taxon>
        <taxon>Hypocreomycetidae</taxon>
        <taxon>Glomerellales</taxon>
        <taxon>Plectosphaerellaceae</taxon>
        <taxon>Sodiomyces</taxon>
    </lineage>
</organism>
<accession>A0A3N2PNG2</accession>
<feature type="region of interest" description="Disordered" evidence="3">
    <location>
        <begin position="718"/>
        <end position="913"/>
    </location>
</feature>
<dbReference type="SUPFAM" id="SSF48452">
    <property type="entry name" value="TPR-like"/>
    <property type="match status" value="2"/>
</dbReference>
<dbReference type="RefSeq" id="XP_028463835.1">
    <property type="nucleotide sequence ID" value="XM_028609309.1"/>
</dbReference>
<evidence type="ECO:0000256" key="2">
    <source>
        <dbReference type="ARBA" id="ARBA00038251"/>
    </source>
</evidence>
<name>A0A3N2PNG2_SODAK</name>
<evidence type="ECO:0000313" key="4">
    <source>
        <dbReference type="EMBL" id="ROT36029.1"/>
    </source>
</evidence>
<dbReference type="GeneID" id="39577787"/>
<proteinExistence type="inferred from homology"/>
<evidence type="ECO:0000256" key="3">
    <source>
        <dbReference type="SAM" id="MobiDB-lite"/>
    </source>
</evidence>
<dbReference type="InterPro" id="IPR019734">
    <property type="entry name" value="TPR_rpt"/>
</dbReference>
<feature type="compositionally biased region" description="Polar residues" evidence="3">
    <location>
        <begin position="878"/>
        <end position="913"/>
    </location>
</feature>
<dbReference type="SMART" id="SM00028">
    <property type="entry name" value="TPR"/>
    <property type="match status" value="4"/>
</dbReference>
<dbReference type="OrthoDB" id="29013at2759"/>
<feature type="compositionally biased region" description="Basic and acidic residues" evidence="3">
    <location>
        <begin position="821"/>
        <end position="838"/>
    </location>
</feature>
<sequence>MPDPVKAAHYIQALCAARAEGNWEAVPEFVRKIRKHAPDRACLALTAEVEHSISTAAKQPGIASRPSTALTAKDLDVSNQLPKLLEVIENEAQFLEDKFQAQVCVGWLHWTVGEYSLAGVRLPSRLDLEQIQFDPTHKASEWTNVCALKAAYLKADCLVVGKQREEALRIFEAALPTLSAVPFGKATGKQLRYCSELFLTEFCMLQSQALRANERSLEDPNSLACFRSWADYWDAFGGSLGGHGFRGSVPRRRVWNEYFTALSTILELDLPYPTGHPKSIPAEESSARAHLRTELAKVETAYEALLLNETKFPRADEEREEVENFVKLTMRNWSLLCGRGWREDHLGPDGRQGISRRVLDVLYRAATKTYHSTTILRCLFLVHLSVAEFGLAFKAFDSYLDLVKHGKARVDKTGHLEGALDDDATVLETISQCILALCRYGGRDAAEKARDLGGELEDMMARLPQLKAGVSDGTTLPEIEETTSPLHPEVPPSTVALSWQAIGLSHAHWSRVTYDAVARTEIQGKAIRCLRKALTPELGRTRDVRSLFALGLLLAERRELSSAIELVKSALISNKSADGTGTPNHYHGPFWQQRSLISLWHLLALLLSARQDFSMAARACEGAFEQFKDPTVLFGTTTHPLFRSDHLNELEAADEKSQERRRGLVDDMDDAERESLLEIQVSQLMLVELLEGPEVAVNASDELLSLFSRLFGDVQASPNKSSALGAPAPPQAPKSSAGTFRSIKGSIFGGRSAKSHDTAKPSAGAGPGMNTTLESEKASVSTRPQTTQTTASIAPTIQVTGENGHAVQRRPSRRLSSARRARSESGKRNSLLKRDQSTGRRRAPSAGSYPPPATMADGEGFFAPGPHDAAQQRGDHGTTPSKRQPAASSFSRGQTLSHSNSVASQGSRSTVSSYPEITSDATYTITSPLPIIQFGAEHERKQRVALLIRVWLVVAGFYRRAEMFEDCRGAIAEAQKLVQGLEATEREAETISASSQSPGWAEKKSIDELWGDVWAELGYLSLAKGAPFDARSEFEAALTRFPDHPSAIVGLSNILLDLYSEKLLPLPTMPDLATVEDNFVCVSLQSSGSIPRITTPSQGLPSTPIGLGINPATTNSDPAAAAPAAVVTLVARNGGTKGPQADDDKTLPAAYKATSLPLIDRLAARDRANGLLSGLTKLGSSWDYPEAWFTLARAHEESGLLERAKEVLWWCVELEEGRGVREWRCLGHGGYVL</sequence>
<comment type="similarity">
    <text evidence="2">Belongs to the YPP1 family.</text>
</comment>
<evidence type="ECO:0000256" key="1">
    <source>
        <dbReference type="ARBA" id="ARBA00002550"/>
    </source>
</evidence>
<dbReference type="AlphaFoldDB" id="A0A3N2PNG2"/>
<feature type="compositionally biased region" description="Polar residues" evidence="3">
    <location>
        <begin position="769"/>
        <end position="801"/>
    </location>
</feature>
<dbReference type="InterPro" id="IPR011990">
    <property type="entry name" value="TPR-like_helical_dom_sf"/>
</dbReference>
<dbReference type="Proteomes" id="UP000272025">
    <property type="component" value="Unassembled WGS sequence"/>
</dbReference>
<reference evidence="4 5" key="1">
    <citation type="journal article" date="2018" name="Mol. Ecol.">
        <title>The obligate alkalophilic soda-lake fungus Sodiomyces alkalinus has shifted to a protein diet.</title>
        <authorList>
            <person name="Grum-Grzhimaylo A.A."/>
            <person name="Falkoski D.L."/>
            <person name="van den Heuvel J."/>
            <person name="Valero-Jimenez C.A."/>
            <person name="Min B."/>
            <person name="Choi I.G."/>
            <person name="Lipzen A."/>
            <person name="Daum C.G."/>
            <person name="Aanen D.K."/>
            <person name="Tsang A."/>
            <person name="Henrissat B."/>
            <person name="Bilanenko E.N."/>
            <person name="de Vries R.P."/>
            <person name="van Kan J.A.L."/>
            <person name="Grigoriev I.V."/>
            <person name="Debets A.J.M."/>
        </authorList>
    </citation>
    <scope>NUCLEOTIDE SEQUENCE [LARGE SCALE GENOMIC DNA]</scope>
    <source>
        <strain evidence="4 5">F11</strain>
    </source>
</reference>
<dbReference type="InterPro" id="IPR051722">
    <property type="entry name" value="Endocytosis_PI4K-reg_protein"/>
</dbReference>
<dbReference type="EMBL" id="ML119060">
    <property type="protein sequence ID" value="ROT36029.1"/>
    <property type="molecule type" value="Genomic_DNA"/>
</dbReference>
<dbReference type="Gene3D" id="1.25.40.10">
    <property type="entry name" value="Tetratricopeptide repeat domain"/>
    <property type="match status" value="1"/>
</dbReference>
<evidence type="ECO:0008006" key="6">
    <source>
        <dbReference type="Google" id="ProtNLM"/>
    </source>
</evidence>
<dbReference type="STRING" id="1314773.A0A3N2PNG2"/>
<protein>
    <recommendedName>
        <fullName evidence="6">Filamentation protein</fullName>
    </recommendedName>
</protein>
<comment type="function">
    <text evidence="1">Involved in endocytosis.</text>
</comment>
<feature type="compositionally biased region" description="Basic residues" evidence="3">
    <location>
        <begin position="807"/>
        <end position="820"/>
    </location>
</feature>
<dbReference type="PANTHER" id="PTHR23083:SF464">
    <property type="entry name" value="TETRATRICOPEPTIDE REPEAT DOMAIN 7, ISOFORM A"/>
    <property type="match status" value="1"/>
</dbReference>
<dbReference type="PANTHER" id="PTHR23083">
    <property type="entry name" value="TETRATRICOPEPTIDE REPEAT PROTEIN, TPR"/>
    <property type="match status" value="1"/>
</dbReference>
<keyword evidence="5" id="KW-1185">Reference proteome</keyword>
<evidence type="ECO:0000313" key="5">
    <source>
        <dbReference type="Proteomes" id="UP000272025"/>
    </source>
</evidence>